<feature type="transmembrane region" description="Helical" evidence="1">
    <location>
        <begin position="177"/>
        <end position="202"/>
    </location>
</feature>
<feature type="transmembrane region" description="Helical" evidence="1">
    <location>
        <begin position="9"/>
        <end position="29"/>
    </location>
</feature>
<dbReference type="InterPro" id="IPR054903">
    <property type="entry name" value="sulf_resp_HmcE"/>
</dbReference>
<keyword evidence="1" id="KW-0472">Membrane</keyword>
<reference evidence="3" key="1">
    <citation type="submission" date="2017-09" db="EMBL/GenBank/DDBJ databases">
        <authorList>
            <person name="Regsiter A."/>
            <person name="William W."/>
        </authorList>
    </citation>
    <scope>NUCLEOTIDE SEQUENCE [LARGE SCALE GENOMIC DNA]</scope>
    <source>
        <strain evidence="3">500-1</strain>
    </source>
</reference>
<name>A0A2C8FEI1_9BACT</name>
<accession>A0A2C8FEI1</accession>
<dbReference type="Proteomes" id="UP000219215">
    <property type="component" value="Chromosome DPRO"/>
</dbReference>
<keyword evidence="1" id="KW-1133">Transmembrane helix</keyword>
<dbReference type="OrthoDB" id="5450521at2"/>
<dbReference type="SUPFAM" id="SSF103501">
    <property type="entry name" value="Respiratory nitrate reductase 1 gamma chain"/>
    <property type="match status" value="1"/>
</dbReference>
<gene>
    <name evidence="2" type="ORF">DPRO_3660</name>
</gene>
<organism evidence="2 3">
    <name type="scientific">Pseudodesulfovibrio profundus</name>
    <dbReference type="NCBI Taxonomy" id="57320"/>
    <lineage>
        <taxon>Bacteria</taxon>
        <taxon>Pseudomonadati</taxon>
        <taxon>Thermodesulfobacteriota</taxon>
        <taxon>Desulfovibrionia</taxon>
        <taxon>Desulfovibrionales</taxon>
        <taxon>Desulfovibrionaceae</taxon>
    </lineage>
</organism>
<sequence length="225" mass="25100">MYELLTGPILWLAFAIAVIGLITRTVFYIKGLNWKLDRVAYSAHPAAGAKGALRSILAFIIPFANHSWRAKPGFTIMFFVFHIGLLGVPLLLEGHAVILNERFGISWPTMSMAAADFLTVAMLVAAAGIAIRRLILPEVRILTDAKDWFVLIISIAPFVSGYLVVHELGNYDFWLTAHIISGLAWIALLPFTKLFHAVGFFWSRAQLGMDFGIKRGGMKYKSFDW</sequence>
<feature type="transmembrane region" description="Helical" evidence="1">
    <location>
        <begin position="148"/>
        <end position="165"/>
    </location>
</feature>
<dbReference type="NCBIfam" id="NF045716">
    <property type="entry name" value="sulf_resp_HmcE"/>
    <property type="match status" value="1"/>
</dbReference>
<keyword evidence="1" id="KW-0812">Transmembrane</keyword>
<dbReference type="RefSeq" id="WP_097013277.1">
    <property type="nucleotide sequence ID" value="NZ_LT907975.1"/>
</dbReference>
<dbReference type="InterPro" id="IPR036197">
    <property type="entry name" value="NarG-like_sf"/>
</dbReference>
<feature type="transmembrane region" description="Helical" evidence="1">
    <location>
        <begin position="73"/>
        <end position="92"/>
    </location>
</feature>
<dbReference type="EMBL" id="LT907975">
    <property type="protein sequence ID" value="SOB60576.1"/>
    <property type="molecule type" value="Genomic_DNA"/>
</dbReference>
<proteinExistence type="predicted"/>
<dbReference type="Gene3D" id="1.20.950.20">
    <property type="entry name" value="Transmembrane di-heme cytochromes, Chain C"/>
    <property type="match status" value="1"/>
</dbReference>
<evidence type="ECO:0000313" key="3">
    <source>
        <dbReference type="Proteomes" id="UP000219215"/>
    </source>
</evidence>
<protein>
    <submittedName>
        <fullName evidence="2">Protein DVU_0532</fullName>
    </submittedName>
</protein>
<evidence type="ECO:0000256" key="1">
    <source>
        <dbReference type="SAM" id="Phobius"/>
    </source>
</evidence>
<feature type="transmembrane region" description="Helical" evidence="1">
    <location>
        <begin position="112"/>
        <end position="136"/>
    </location>
</feature>
<keyword evidence="3" id="KW-1185">Reference proteome</keyword>
<evidence type="ECO:0000313" key="2">
    <source>
        <dbReference type="EMBL" id="SOB60576.1"/>
    </source>
</evidence>
<dbReference type="AlphaFoldDB" id="A0A2C8FEI1"/>
<dbReference type="KEGG" id="pprf:DPRO_3660"/>